<dbReference type="PANTHER" id="PTHR11066:SF48">
    <property type="entry name" value="ACYL-COA THIOESTERASE II"/>
    <property type="match status" value="1"/>
</dbReference>
<organism evidence="2 3">
    <name type="scientific">Pristionchus pacificus</name>
    <name type="common">Parasitic nematode worm</name>
    <dbReference type="NCBI Taxonomy" id="54126"/>
    <lineage>
        <taxon>Eukaryota</taxon>
        <taxon>Metazoa</taxon>
        <taxon>Ecdysozoa</taxon>
        <taxon>Nematoda</taxon>
        <taxon>Chromadorea</taxon>
        <taxon>Rhabditida</taxon>
        <taxon>Rhabditina</taxon>
        <taxon>Diplogasteromorpha</taxon>
        <taxon>Diplogasteroidea</taxon>
        <taxon>Neodiplogasteridae</taxon>
        <taxon>Pristionchus</taxon>
    </lineage>
</organism>
<dbReference type="InterPro" id="IPR042171">
    <property type="entry name" value="Acyl-CoA_hotdog"/>
</dbReference>
<dbReference type="GO" id="GO:0009062">
    <property type="term" value="P:fatty acid catabolic process"/>
    <property type="evidence" value="ECO:0000318"/>
    <property type="project" value="GO_Central"/>
</dbReference>
<reference evidence="2" key="2">
    <citation type="submission" date="2022-06" db="UniProtKB">
        <authorList>
            <consortium name="EnsemblMetazoa"/>
        </authorList>
    </citation>
    <scope>IDENTIFICATION</scope>
    <source>
        <strain evidence="2">PS312</strain>
    </source>
</reference>
<evidence type="ECO:0000313" key="2">
    <source>
        <dbReference type="EnsemblMetazoa" id="PPA38431.1"/>
    </source>
</evidence>
<dbReference type="GO" id="GO:0006637">
    <property type="term" value="P:acyl-CoA metabolic process"/>
    <property type="evidence" value="ECO:0000318"/>
    <property type="project" value="GO_Central"/>
</dbReference>
<accession>A0A8R1UQX6</accession>
<reference evidence="3" key="1">
    <citation type="journal article" date="2008" name="Nat. Genet.">
        <title>The Pristionchus pacificus genome provides a unique perspective on nematode lifestyle and parasitism.</title>
        <authorList>
            <person name="Dieterich C."/>
            <person name="Clifton S.W."/>
            <person name="Schuster L.N."/>
            <person name="Chinwalla A."/>
            <person name="Delehaunty K."/>
            <person name="Dinkelacker I."/>
            <person name="Fulton L."/>
            <person name="Fulton R."/>
            <person name="Godfrey J."/>
            <person name="Minx P."/>
            <person name="Mitreva M."/>
            <person name="Roeseler W."/>
            <person name="Tian H."/>
            <person name="Witte H."/>
            <person name="Yang S.P."/>
            <person name="Wilson R.K."/>
            <person name="Sommer R.J."/>
        </authorList>
    </citation>
    <scope>NUCLEOTIDE SEQUENCE [LARGE SCALE GENOMIC DNA]</scope>
    <source>
        <strain evidence="3">PS312</strain>
    </source>
</reference>
<dbReference type="GO" id="GO:0005782">
    <property type="term" value="C:peroxisomal matrix"/>
    <property type="evidence" value="ECO:0000318"/>
    <property type="project" value="GO_Central"/>
</dbReference>
<dbReference type="GO" id="GO:0047617">
    <property type="term" value="F:fatty acyl-CoA hydrolase activity"/>
    <property type="evidence" value="ECO:0000318"/>
    <property type="project" value="GO_Central"/>
</dbReference>
<evidence type="ECO:0000313" key="3">
    <source>
        <dbReference type="Proteomes" id="UP000005239"/>
    </source>
</evidence>
<proteinExistence type="inferred from homology"/>
<dbReference type="AlphaFoldDB" id="A0A2A6CFF2"/>
<accession>A0A2A6CFF2</accession>
<gene>
    <name evidence="2" type="primary">WBGene00276800</name>
</gene>
<keyword evidence="3" id="KW-1185">Reference proteome</keyword>
<dbReference type="EnsemblMetazoa" id="PPA38431.1">
    <property type="protein sequence ID" value="PPA38431.1"/>
    <property type="gene ID" value="WBGene00276800"/>
</dbReference>
<sequence length="195" mass="22095">MSMFTAPSTISNYFNMIQMDETNLKSDPPYIGGAFVADRTFGGLSVSQAVNSFITLNPELVPHTINYKFIAAAKTKVPLEFKVNHFDDGKMASIIAYQTEKPVGMGHIRYTKDADHLDSSPFLCPDYIGPPDDYPNTIELAQSMEGQMKMLMEEISKFPLEIRPVESPLYPSSDVNRTCLWLRIKPEHQRELTFY</sequence>
<dbReference type="Gene3D" id="2.40.160.210">
    <property type="entry name" value="Acyl-CoA thioesterase, double hotdog domain"/>
    <property type="match status" value="1"/>
</dbReference>
<comment type="similarity">
    <text evidence="1">Belongs to the C/M/P thioester hydrolase family.</text>
</comment>
<name>A0A2A6CFF2_PRIPA</name>
<evidence type="ECO:0000256" key="1">
    <source>
        <dbReference type="ARBA" id="ARBA00006538"/>
    </source>
</evidence>
<dbReference type="SUPFAM" id="SSF54637">
    <property type="entry name" value="Thioesterase/thiol ester dehydrase-isomerase"/>
    <property type="match status" value="1"/>
</dbReference>
<dbReference type="Proteomes" id="UP000005239">
    <property type="component" value="Unassembled WGS sequence"/>
</dbReference>
<dbReference type="PANTHER" id="PTHR11066">
    <property type="entry name" value="ACYL-COA THIOESTERASE"/>
    <property type="match status" value="1"/>
</dbReference>
<dbReference type="InterPro" id="IPR003703">
    <property type="entry name" value="Acyl_CoA_thio"/>
</dbReference>
<protein>
    <submittedName>
        <fullName evidence="2">Uncharacterized protein</fullName>
    </submittedName>
</protein>
<dbReference type="InterPro" id="IPR029069">
    <property type="entry name" value="HotDog_dom_sf"/>
</dbReference>